<dbReference type="Proteomes" id="UP000654918">
    <property type="component" value="Unassembled WGS sequence"/>
</dbReference>
<protein>
    <submittedName>
        <fullName evidence="2">Uncharacterized protein</fullName>
    </submittedName>
</protein>
<accession>A0A8H6K8W8</accession>
<gene>
    <name evidence="2" type="ORF">CPLU01_09585</name>
</gene>
<name>A0A8H6K8W8_9PEZI</name>
<sequence>MLQVQGEEQLSCGTLIIRRRRYWPASESPAEEEEEEEKEETRAHCRLFHLACEQTHPQARRRDPDQRHDNTYD</sequence>
<evidence type="ECO:0000313" key="3">
    <source>
        <dbReference type="Proteomes" id="UP000654918"/>
    </source>
</evidence>
<keyword evidence="3" id="KW-1185">Reference proteome</keyword>
<dbReference type="EMBL" id="WIGO01000152">
    <property type="protein sequence ID" value="KAF6826553.1"/>
    <property type="molecule type" value="Genomic_DNA"/>
</dbReference>
<dbReference type="AlphaFoldDB" id="A0A8H6K8W8"/>
<organism evidence="2 3">
    <name type="scientific">Colletotrichum plurivorum</name>
    <dbReference type="NCBI Taxonomy" id="2175906"/>
    <lineage>
        <taxon>Eukaryota</taxon>
        <taxon>Fungi</taxon>
        <taxon>Dikarya</taxon>
        <taxon>Ascomycota</taxon>
        <taxon>Pezizomycotina</taxon>
        <taxon>Sordariomycetes</taxon>
        <taxon>Hypocreomycetidae</taxon>
        <taxon>Glomerellales</taxon>
        <taxon>Glomerellaceae</taxon>
        <taxon>Colletotrichum</taxon>
        <taxon>Colletotrichum orchidearum species complex</taxon>
    </lineage>
</organism>
<comment type="caution">
    <text evidence="2">The sequence shown here is derived from an EMBL/GenBank/DDBJ whole genome shotgun (WGS) entry which is preliminary data.</text>
</comment>
<evidence type="ECO:0000256" key="1">
    <source>
        <dbReference type="SAM" id="MobiDB-lite"/>
    </source>
</evidence>
<proteinExistence type="predicted"/>
<evidence type="ECO:0000313" key="2">
    <source>
        <dbReference type="EMBL" id="KAF6826553.1"/>
    </source>
</evidence>
<reference evidence="2" key="1">
    <citation type="journal article" date="2020" name="Phytopathology">
        <title>Genome Sequence Resources of Colletotrichum truncatum, C. plurivorum, C. musicola, and C. sojae: Four Species Pathogenic to Soybean (Glycine max).</title>
        <authorList>
            <person name="Rogerio F."/>
            <person name="Boufleur T.R."/>
            <person name="Ciampi-Guillardi M."/>
            <person name="Sukno S.A."/>
            <person name="Thon M.R."/>
            <person name="Massola Junior N.S."/>
            <person name="Baroncelli R."/>
        </authorList>
    </citation>
    <scope>NUCLEOTIDE SEQUENCE</scope>
    <source>
        <strain evidence="2">LFN00145</strain>
    </source>
</reference>
<feature type="region of interest" description="Disordered" evidence="1">
    <location>
        <begin position="53"/>
        <end position="73"/>
    </location>
</feature>
<feature type="compositionally biased region" description="Basic and acidic residues" evidence="1">
    <location>
        <begin position="60"/>
        <end position="73"/>
    </location>
</feature>